<proteinExistence type="predicted"/>
<comment type="caution">
    <text evidence="1">The sequence shown here is derived from an EMBL/GenBank/DDBJ whole genome shotgun (WGS) entry which is preliminary data.</text>
</comment>
<organism evidence="1 2">
    <name type="scientific">Pleurodeles waltl</name>
    <name type="common">Iberian ribbed newt</name>
    <dbReference type="NCBI Taxonomy" id="8319"/>
    <lineage>
        <taxon>Eukaryota</taxon>
        <taxon>Metazoa</taxon>
        <taxon>Chordata</taxon>
        <taxon>Craniata</taxon>
        <taxon>Vertebrata</taxon>
        <taxon>Euteleostomi</taxon>
        <taxon>Amphibia</taxon>
        <taxon>Batrachia</taxon>
        <taxon>Caudata</taxon>
        <taxon>Salamandroidea</taxon>
        <taxon>Salamandridae</taxon>
        <taxon>Pleurodelinae</taxon>
        <taxon>Pleurodeles</taxon>
    </lineage>
</organism>
<name>A0AAV7VZL2_PLEWA</name>
<keyword evidence="2" id="KW-1185">Reference proteome</keyword>
<reference evidence="1" key="1">
    <citation type="journal article" date="2022" name="bioRxiv">
        <title>Sequencing and chromosome-scale assembly of the giantPleurodeles waltlgenome.</title>
        <authorList>
            <person name="Brown T."/>
            <person name="Elewa A."/>
            <person name="Iarovenko S."/>
            <person name="Subramanian E."/>
            <person name="Araus A.J."/>
            <person name="Petzold A."/>
            <person name="Susuki M."/>
            <person name="Suzuki K.-i.T."/>
            <person name="Hayashi T."/>
            <person name="Toyoda A."/>
            <person name="Oliveira C."/>
            <person name="Osipova E."/>
            <person name="Leigh N.D."/>
            <person name="Simon A."/>
            <person name="Yun M.H."/>
        </authorList>
    </citation>
    <scope>NUCLEOTIDE SEQUENCE</scope>
    <source>
        <strain evidence="1">20211129_DDA</strain>
        <tissue evidence="1">Liver</tissue>
    </source>
</reference>
<dbReference type="AlphaFoldDB" id="A0AAV7VZL2"/>
<evidence type="ECO:0000313" key="1">
    <source>
        <dbReference type="EMBL" id="KAJ1207139.1"/>
    </source>
</evidence>
<protein>
    <submittedName>
        <fullName evidence="1">Uncharacterized protein</fullName>
    </submittedName>
</protein>
<dbReference type="EMBL" id="JANPWB010000002">
    <property type="protein sequence ID" value="KAJ1207139.1"/>
    <property type="molecule type" value="Genomic_DNA"/>
</dbReference>
<dbReference type="Proteomes" id="UP001066276">
    <property type="component" value="Chromosome 1_2"/>
</dbReference>
<evidence type="ECO:0000313" key="2">
    <source>
        <dbReference type="Proteomes" id="UP001066276"/>
    </source>
</evidence>
<sequence length="136" mass="14999">MFSKYGHRTSLVLPLDCLLSRFQAESELTVLGLLDESIGDDVTVPAARDRLLGEVQSFIAGLAGAHNTTQELWQSSELTYYLGRIQLPSLNPKKCDTLERSLTHEEILAAIRAFKMAKPPGSNGLGTGFYRRCTGR</sequence>
<accession>A0AAV7VZL2</accession>
<gene>
    <name evidence="1" type="ORF">NDU88_002531</name>
</gene>